<dbReference type="GO" id="GO:0003677">
    <property type="term" value="F:DNA binding"/>
    <property type="evidence" value="ECO:0007669"/>
    <property type="project" value="InterPro"/>
</dbReference>
<dbReference type="GO" id="GO:0004803">
    <property type="term" value="F:transposase activity"/>
    <property type="evidence" value="ECO:0007669"/>
    <property type="project" value="InterPro"/>
</dbReference>
<dbReference type="InterPro" id="IPR003346">
    <property type="entry name" value="Transposase_20"/>
</dbReference>
<organism evidence="3 4">
    <name type="scientific">Kribbella steppae</name>
    <dbReference type="NCBI Taxonomy" id="2512223"/>
    <lineage>
        <taxon>Bacteria</taxon>
        <taxon>Bacillati</taxon>
        <taxon>Actinomycetota</taxon>
        <taxon>Actinomycetes</taxon>
        <taxon>Propionibacteriales</taxon>
        <taxon>Kribbellaceae</taxon>
        <taxon>Kribbella</taxon>
    </lineage>
</organism>
<gene>
    <name evidence="3" type="ORF">EV652_1361</name>
</gene>
<evidence type="ECO:0000259" key="1">
    <source>
        <dbReference type="Pfam" id="PF01548"/>
    </source>
</evidence>
<keyword evidence="4" id="KW-1185">Reference proteome</keyword>
<evidence type="ECO:0000313" key="4">
    <source>
        <dbReference type="Proteomes" id="UP000294508"/>
    </source>
</evidence>
<dbReference type="OrthoDB" id="4744191at2"/>
<dbReference type="NCBIfam" id="NF033542">
    <property type="entry name" value="transpos_IS110"/>
    <property type="match status" value="1"/>
</dbReference>
<dbReference type="InterPro" id="IPR047650">
    <property type="entry name" value="Transpos_IS110"/>
</dbReference>
<dbReference type="InterPro" id="IPR002525">
    <property type="entry name" value="Transp_IS110-like_N"/>
</dbReference>
<evidence type="ECO:0000313" key="3">
    <source>
        <dbReference type="EMBL" id="TCO11632.1"/>
    </source>
</evidence>
<dbReference type="EMBL" id="SLWN01000036">
    <property type="protein sequence ID" value="TCO11632.1"/>
    <property type="molecule type" value="Genomic_DNA"/>
</dbReference>
<feature type="domain" description="Transposase IS110-like N-terminal" evidence="1">
    <location>
        <begin position="26"/>
        <end position="172"/>
    </location>
</feature>
<dbReference type="AlphaFoldDB" id="A0A4R2GQ79"/>
<name>A0A4R2GQ79_9ACTN</name>
<proteinExistence type="predicted"/>
<reference evidence="3 4" key="1">
    <citation type="journal article" date="2015" name="Stand. Genomic Sci.">
        <title>Genomic Encyclopedia of Bacterial and Archaeal Type Strains, Phase III: the genomes of soil and plant-associated and newly described type strains.</title>
        <authorList>
            <person name="Whitman W.B."/>
            <person name="Woyke T."/>
            <person name="Klenk H.P."/>
            <person name="Zhou Y."/>
            <person name="Lilburn T.G."/>
            <person name="Beck B.J."/>
            <person name="De Vos P."/>
            <person name="Vandamme P."/>
            <person name="Eisen J.A."/>
            <person name="Garrity G."/>
            <person name="Hugenholtz P."/>
            <person name="Kyrpides N.C."/>
        </authorList>
    </citation>
    <scope>NUCLEOTIDE SEQUENCE [LARGE SCALE GENOMIC DNA]</scope>
    <source>
        <strain evidence="3 4">VKM Ac-2572</strain>
    </source>
</reference>
<dbReference type="GO" id="GO:0006313">
    <property type="term" value="P:DNA transposition"/>
    <property type="evidence" value="ECO:0007669"/>
    <property type="project" value="InterPro"/>
</dbReference>
<dbReference type="Pfam" id="PF01548">
    <property type="entry name" value="DEDD_Tnp_IS110"/>
    <property type="match status" value="1"/>
</dbReference>
<dbReference type="RefSeq" id="WP_158441590.1">
    <property type="nucleotide sequence ID" value="NZ_SLWN01000036.1"/>
</dbReference>
<feature type="domain" description="Transposase IS116/IS110/IS902 C-terminal" evidence="2">
    <location>
        <begin position="279"/>
        <end position="361"/>
    </location>
</feature>
<dbReference type="PANTHER" id="PTHR33055:SF15">
    <property type="entry name" value="TRANSPOSASE-RELATED"/>
    <property type="match status" value="1"/>
</dbReference>
<accession>A0A4R2GQ79</accession>
<sequence>MSLLQVALGPSTLVVAVDPGKVMNRVWVSDGSGLLAGPVSLPVSRVGVASLEQMMAGCSDGCHEPVIAIEATGSLHEAWARELERRHPGAVRLFAPSETKAARTQLGSGRFKTDDRDCAALTYLARQGAGRLAVDELEVEVLRAVVRHRRRLVADRKVAQQRLHDQLNNLVPGLSAPAGHGRSLAVERPSGQAVLACATAFAGRPPSARSLLIRAPGRLTKADAQYWADRWRGCLPPPHDAEHRAQRLGRDLERYRLLCTDIAALEGEITQLLATSDGQILTSLPGVAAVRAAAFAAHSLPIDRFPDADHLYSATGLAPALYQSATLHRRGRISRQGLAEHRDALMSIAWGLSRFSPAFTQRDHEYRARGMAPIQARVALARHACRLAYRLLKTQQPFDEEAYRRGRHSRGR</sequence>
<dbReference type="Pfam" id="PF02371">
    <property type="entry name" value="Transposase_20"/>
    <property type="match status" value="1"/>
</dbReference>
<dbReference type="Proteomes" id="UP000294508">
    <property type="component" value="Unassembled WGS sequence"/>
</dbReference>
<dbReference type="PANTHER" id="PTHR33055">
    <property type="entry name" value="TRANSPOSASE FOR INSERTION SEQUENCE ELEMENT IS1111A"/>
    <property type="match status" value="1"/>
</dbReference>
<protein>
    <submittedName>
        <fullName evidence="3">Transposase</fullName>
    </submittedName>
</protein>
<evidence type="ECO:0000259" key="2">
    <source>
        <dbReference type="Pfam" id="PF02371"/>
    </source>
</evidence>
<comment type="caution">
    <text evidence="3">The sequence shown here is derived from an EMBL/GenBank/DDBJ whole genome shotgun (WGS) entry which is preliminary data.</text>
</comment>